<evidence type="ECO:0000313" key="2">
    <source>
        <dbReference type="Proteomes" id="UP000702209"/>
    </source>
</evidence>
<sequence>MSRGRPAVQPAAGYRPPQRLFLGADECRVLFFPELGGDPVELDFTALPVSKQLRDCFATATAGATGPSGPRRTATSASDIVSTFLRFARYLAALDNPPQSPQRLRAIHLDGYILTGGVGTTLHRDLATLRSVFRFAPDVPAEFAARLATARVAKEDERESSYTETEFNRILGHARTQLRAAAARIRAGNSLLEQWRACHIDQAANARRWELGWLLDYVDREGDVPRAGAVPSNANKPHQADVVFRHGGAAAVPAHLYPTYMEIGAAVALMIGLTGHNLGTVRAATIHHHRADAEADGARTILVDWLKPRRGPRRAAMTVPLQDLTPSGARPAGRDDLTTPFGLYTLLLELGTRARAKTGSDSLFLAFTPKGNGRGRDIAGFRVQVPKSILLHWGDAAKLPADNPVPGSGVPATLRVRSRRLRLTFLELYQRPVAHTEATLVNEYLARNRGNLAEYQQVVSDVLTEQVSKARSASIPVLSSDDVEQARTDPTGVAVRFGISTETLTELVDGRLDTVLAGCTDNLNSPHSVAEKPCQASFLICLSCPCARATPAHLPVQILVHDALLTRRSDMTPLTWAQRFAEPITRLADLLDQHPAGAVADARANTSRFDRLLVDRFLSRGLDMP</sequence>
<protein>
    <submittedName>
        <fullName evidence="1">Uncharacterized protein</fullName>
    </submittedName>
</protein>
<name>A0ABS0D3K3_9NOCA</name>
<keyword evidence="2" id="KW-1185">Reference proteome</keyword>
<proteinExistence type="predicted"/>
<accession>A0ABS0D3K3</accession>
<organism evidence="1 2">
    <name type="scientific">Nocardia amamiensis</name>
    <dbReference type="NCBI Taxonomy" id="404578"/>
    <lineage>
        <taxon>Bacteria</taxon>
        <taxon>Bacillati</taxon>
        <taxon>Actinomycetota</taxon>
        <taxon>Actinomycetes</taxon>
        <taxon>Mycobacteriales</taxon>
        <taxon>Nocardiaceae</taxon>
        <taxon>Nocardia</taxon>
    </lineage>
</organism>
<dbReference type="Proteomes" id="UP000702209">
    <property type="component" value="Unassembled WGS sequence"/>
</dbReference>
<dbReference type="EMBL" id="JADLQX010000052">
    <property type="protein sequence ID" value="MBF6302688.1"/>
    <property type="molecule type" value="Genomic_DNA"/>
</dbReference>
<comment type="caution">
    <text evidence="1">The sequence shown here is derived from an EMBL/GenBank/DDBJ whole genome shotgun (WGS) entry which is preliminary data.</text>
</comment>
<gene>
    <name evidence="1" type="ORF">IU459_34920</name>
</gene>
<evidence type="ECO:0000313" key="1">
    <source>
        <dbReference type="EMBL" id="MBF6302688.1"/>
    </source>
</evidence>
<reference evidence="1 2" key="1">
    <citation type="submission" date="2020-10" db="EMBL/GenBank/DDBJ databases">
        <title>Identification of Nocardia species via Next-generation sequencing and recognition of intraspecies genetic diversity.</title>
        <authorList>
            <person name="Li P."/>
            <person name="Li P."/>
            <person name="Lu B."/>
        </authorList>
    </citation>
    <scope>NUCLEOTIDE SEQUENCE [LARGE SCALE GENOMIC DNA]</scope>
    <source>
        <strain evidence="1 2">BJ06-0157</strain>
    </source>
</reference>